<reference evidence="3" key="2">
    <citation type="journal article" date="2017" name="J. Anim. Genet.">
        <title>Multiple reference genome sequences of hot pepper reveal the massive evolution of plant disease resistance genes by retroduplication.</title>
        <authorList>
            <person name="Kim S."/>
            <person name="Park J."/>
            <person name="Yeom S.-I."/>
            <person name="Kim Y.-M."/>
            <person name="Seo E."/>
            <person name="Kim K.-T."/>
            <person name="Kim M.-S."/>
            <person name="Lee J.M."/>
            <person name="Cheong K."/>
            <person name="Shin H.-S."/>
            <person name="Kim S.-B."/>
            <person name="Han K."/>
            <person name="Lee J."/>
            <person name="Park M."/>
            <person name="Lee H.-A."/>
            <person name="Lee H.-Y."/>
            <person name="Lee Y."/>
            <person name="Oh S."/>
            <person name="Lee J.H."/>
            <person name="Choi E."/>
            <person name="Choi E."/>
            <person name="Lee S.E."/>
            <person name="Jeon J."/>
            <person name="Kim H."/>
            <person name="Choi G."/>
            <person name="Song H."/>
            <person name="Lee J."/>
            <person name="Lee S.-C."/>
            <person name="Kwon J.-K."/>
            <person name="Lee H.-Y."/>
            <person name="Koo N."/>
            <person name="Hong Y."/>
            <person name="Kim R.W."/>
            <person name="Kang W.-H."/>
            <person name="Huh J.H."/>
            <person name="Kang B.-C."/>
            <person name="Yang T.-J."/>
            <person name="Lee Y.-H."/>
            <person name="Bennetzen J.L."/>
            <person name="Choi D."/>
        </authorList>
    </citation>
    <scope>NUCLEOTIDE SEQUENCE [LARGE SCALE GENOMIC DNA]</scope>
    <source>
        <strain evidence="3">cv. PBC81</strain>
    </source>
</reference>
<feature type="compositionally biased region" description="Polar residues" evidence="1">
    <location>
        <begin position="22"/>
        <end position="31"/>
    </location>
</feature>
<organism evidence="2 3">
    <name type="scientific">Capsicum baccatum</name>
    <name type="common">Peruvian pepper</name>
    <dbReference type="NCBI Taxonomy" id="33114"/>
    <lineage>
        <taxon>Eukaryota</taxon>
        <taxon>Viridiplantae</taxon>
        <taxon>Streptophyta</taxon>
        <taxon>Embryophyta</taxon>
        <taxon>Tracheophyta</taxon>
        <taxon>Spermatophyta</taxon>
        <taxon>Magnoliopsida</taxon>
        <taxon>eudicotyledons</taxon>
        <taxon>Gunneridae</taxon>
        <taxon>Pentapetalae</taxon>
        <taxon>asterids</taxon>
        <taxon>lamiids</taxon>
        <taxon>Solanales</taxon>
        <taxon>Solanaceae</taxon>
        <taxon>Solanoideae</taxon>
        <taxon>Capsiceae</taxon>
        <taxon>Capsicum</taxon>
    </lineage>
</organism>
<feature type="compositionally biased region" description="Basic residues" evidence="1">
    <location>
        <begin position="32"/>
        <end position="48"/>
    </location>
</feature>
<name>A0A2G2W4C6_CAPBA</name>
<sequence>MKRGRPRKSSLGQIPFVVNHVNSSCATTSKSPAKKARGRPVGSRKKQKQVLGVNQANFGATPSRNPSRLGFSPTPVVKKEDFGSGPFENPSSFGISSTQVVNPADSSASPSENPATKACRRPLGAGTKQHLETLGFLVKISTVVDVVSHLINFPEAIERLGILSRSNESSENKGNIPVDILDTPKEYIFHMDVPGLSKSTFWLLPSSIVFINNFL</sequence>
<evidence type="ECO:0000313" key="2">
    <source>
        <dbReference type="EMBL" id="PHT40086.1"/>
    </source>
</evidence>
<reference evidence="2 3" key="1">
    <citation type="journal article" date="2017" name="Genome Biol.">
        <title>New reference genome sequences of hot pepper reveal the massive evolution of plant disease-resistance genes by retroduplication.</title>
        <authorList>
            <person name="Kim S."/>
            <person name="Park J."/>
            <person name="Yeom S.I."/>
            <person name="Kim Y.M."/>
            <person name="Seo E."/>
            <person name="Kim K.T."/>
            <person name="Kim M.S."/>
            <person name="Lee J.M."/>
            <person name="Cheong K."/>
            <person name="Shin H.S."/>
            <person name="Kim S.B."/>
            <person name="Han K."/>
            <person name="Lee J."/>
            <person name="Park M."/>
            <person name="Lee H.A."/>
            <person name="Lee H.Y."/>
            <person name="Lee Y."/>
            <person name="Oh S."/>
            <person name="Lee J.H."/>
            <person name="Choi E."/>
            <person name="Choi E."/>
            <person name="Lee S.E."/>
            <person name="Jeon J."/>
            <person name="Kim H."/>
            <person name="Choi G."/>
            <person name="Song H."/>
            <person name="Lee J."/>
            <person name="Lee S.C."/>
            <person name="Kwon J.K."/>
            <person name="Lee H.Y."/>
            <person name="Koo N."/>
            <person name="Hong Y."/>
            <person name="Kim R.W."/>
            <person name="Kang W.H."/>
            <person name="Huh J.H."/>
            <person name="Kang B.C."/>
            <person name="Yang T.J."/>
            <person name="Lee Y.H."/>
            <person name="Bennetzen J.L."/>
            <person name="Choi D."/>
        </authorList>
    </citation>
    <scope>NUCLEOTIDE SEQUENCE [LARGE SCALE GENOMIC DNA]</scope>
    <source>
        <strain evidence="3">cv. PBC81</strain>
    </source>
</reference>
<evidence type="ECO:0000313" key="3">
    <source>
        <dbReference type="Proteomes" id="UP000224567"/>
    </source>
</evidence>
<dbReference type="EMBL" id="MLFT02000008">
    <property type="protein sequence ID" value="PHT40086.1"/>
    <property type="molecule type" value="Genomic_DNA"/>
</dbReference>
<keyword evidence="3" id="KW-1185">Reference proteome</keyword>
<protein>
    <recommendedName>
        <fullName evidence="4">17.4 kDa class III heat shock protein</fullName>
    </recommendedName>
</protein>
<comment type="caution">
    <text evidence="2">The sequence shown here is derived from an EMBL/GenBank/DDBJ whole genome shotgun (WGS) entry which is preliminary data.</text>
</comment>
<evidence type="ECO:0000256" key="1">
    <source>
        <dbReference type="SAM" id="MobiDB-lite"/>
    </source>
</evidence>
<feature type="region of interest" description="Disordered" evidence="1">
    <location>
        <begin position="22"/>
        <end position="122"/>
    </location>
</feature>
<dbReference type="STRING" id="33114.A0A2G2W4C6"/>
<dbReference type="Proteomes" id="UP000224567">
    <property type="component" value="Unassembled WGS sequence"/>
</dbReference>
<proteinExistence type="predicted"/>
<feature type="compositionally biased region" description="Polar residues" evidence="1">
    <location>
        <begin position="89"/>
        <end position="114"/>
    </location>
</feature>
<evidence type="ECO:0008006" key="4">
    <source>
        <dbReference type="Google" id="ProtNLM"/>
    </source>
</evidence>
<accession>A0A2G2W4C6</accession>
<dbReference type="AlphaFoldDB" id="A0A2G2W4C6"/>
<dbReference type="OrthoDB" id="1431247at2759"/>
<gene>
    <name evidence="2" type="ORF">CQW23_18940</name>
</gene>
<feature type="compositionally biased region" description="Polar residues" evidence="1">
    <location>
        <begin position="52"/>
        <end position="66"/>
    </location>
</feature>